<dbReference type="OrthoDB" id="9796623at2"/>
<accession>A0A4R3JG02</accession>
<keyword evidence="4" id="KW-0285">Flavoprotein</keyword>
<keyword evidence="8" id="KW-0472">Membrane</keyword>
<keyword evidence="11" id="KW-1185">Reference proteome</keyword>
<keyword evidence="7" id="KW-0503">Monooxygenase</keyword>
<dbReference type="GO" id="GO:0110142">
    <property type="term" value="C:ubiquinone biosynthesis complex"/>
    <property type="evidence" value="ECO:0007669"/>
    <property type="project" value="UniProtKB-ARBA"/>
</dbReference>
<dbReference type="SUPFAM" id="SSF51905">
    <property type="entry name" value="FAD/NAD(P)-binding domain"/>
    <property type="match status" value="1"/>
</dbReference>
<dbReference type="InterPro" id="IPR011295">
    <property type="entry name" value="UbiH"/>
</dbReference>
<dbReference type="NCBIfam" id="TIGR01988">
    <property type="entry name" value="Ubi-OHases"/>
    <property type="match status" value="1"/>
</dbReference>
<evidence type="ECO:0000313" key="11">
    <source>
        <dbReference type="Proteomes" id="UP000295304"/>
    </source>
</evidence>
<organism evidence="10 11">
    <name type="scientific">Varunaivibrio sulfuroxidans</name>
    <dbReference type="NCBI Taxonomy" id="1773489"/>
    <lineage>
        <taxon>Bacteria</taxon>
        <taxon>Pseudomonadati</taxon>
        <taxon>Pseudomonadota</taxon>
        <taxon>Alphaproteobacteria</taxon>
        <taxon>Rhodospirillales</taxon>
        <taxon>Magnetovibrionaceae</taxon>
        <taxon>Varunaivibrio</taxon>
    </lineage>
</organism>
<gene>
    <name evidence="10" type="ORF">EDD55_101165</name>
</gene>
<keyword evidence="6" id="KW-0560">Oxidoreductase</keyword>
<evidence type="ECO:0000256" key="1">
    <source>
        <dbReference type="ARBA" id="ARBA00001974"/>
    </source>
</evidence>
<dbReference type="GO" id="GO:0006744">
    <property type="term" value="P:ubiquinone biosynthetic process"/>
    <property type="evidence" value="ECO:0007669"/>
    <property type="project" value="UniProtKB-UniPathway"/>
</dbReference>
<dbReference type="InterPro" id="IPR036188">
    <property type="entry name" value="FAD/NAD-bd_sf"/>
</dbReference>
<dbReference type="AlphaFoldDB" id="A0A4R3JG02"/>
<evidence type="ECO:0000256" key="6">
    <source>
        <dbReference type="ARBA" id="ARBA00023002"/>
    </source>
</evidence>
<feature type="domain" description="FAD-binding" evidence="9">
    <location>
        <begin position="18"/>
        <end position="358"/>
    </location>
</feature>
<dbReference type="InterPro" id="IPR018168">
    <property type="entry name" value="Ubi_Hdrlase_CS"/>
</dbReference>
<comment type="similarity">
    <text evidence="3">Belongs to the UbiH/COQ6 family.</text>
</comment>
<reference evidence="10 11" key="1">
    <citation type="submission" date="2019-03" db="EMBL/GenBank/DDBJ databases">
        <title>Genomic Encyclopedia of Type Strains, Phase IV (KMG-IV): sequencing the most valuable type-strain genomes for metagenomic binning, comparative biology and taxonomic classification.</title>
        <authorList>
            <person name="Goeker M."/>
        </authorList>
    </citation>
    <scope>NUCLEOTIDE SEQUENCE [LARGE SCALE GENOMIC DNA]</scope>
    <source>
        <strain evidence="10 11">DSM 101688</strain>
    </source>
</reference>
<protein>
    <submittedName>
        <fullName evidence="10">2-octaprenyl-6-methoxyphenol hydroxylase /2-octaprenyl-3-methyl-6-methoxy-1,4-benzoquinol hydroxylase</fullName>
    </submittedName>
</protein>
<dbReference type="UniPathway" id="UPA00232"/>
<dbReference type="GO" id="GO:0071949">
    <property type="term" value="F:FAD binding"/>
    <property type="evidence" value="ECO:0007669"/>
    <property type="project" value="InterPro"/>
</dbReference>
<sequence length="423" mass="46001">MVKAKLTSPDTSPDAPLEVDVLVVGGGLVGATLAIALAGAGITVALVDRENPAAVLRAQFDGRCSAIAQASQQVLRGLGVWENIASEAAPIEQIRVSDGGSLFFLHYDCAEIGDDPLGFMVENRVMRKALQLRLEDESGVAYFAPDGIDTLARTPGLVRARLESGREIQARLVAGCEGRRSPTREAAGIALTRWSYRQTAIVCTVEHERSHNFIAHEHFLPAGPFAILPLLGTKEKPGRRSSLVWTERADIAPAMMALNDADFLAELSKRFGDFLGELRVVGPRFSYPLSLQYAQRSVDRRLVLVGDASHGMHPIAGQGLNMGLRDVAVLSELLVDAARLGLDLGDAALLERYERARRFDNHVMLAMTDVLNRLFSNDFTPLRLARDLGLGAVNKMPGVKKFFMRDAMGQLGALPRLMRGEKL</sequence>
<dbReference type="Gene3D" id="3.50.50.60">
    <property type="entry name" value="FAD/NAD(P)-binding domain"/>
    <property type="match status" value="2"/>
</dbReference>
<evidence type="ECO:0000256" key="5">
    <source>
        <dbReference type="ARBA" id="ARBA00022827"/>
    </source>
</evidence>
<dbReference type="EMBL" id="SLZW01000001">
    <property type="protein sequence ID" value="TCS64834.1"/>
    <property type="molecule type" value="Genomic_DNA"/>
</dbReference>
<proteinExistence type="inferred from homology"/>
<evidence type="ECO:0000256" key="7">
    <source>
        <dbReference type="ARBA" id="ARBA00023033"/>
    </source>
</evidence>
<feature type="transmembrane region" description="Helical" evidence="8">
    <location>
        <begin position="22"/>
        <end position="47"/>
    </location>
</feature>
<name>A0A4R3JG02_9PROT</name>
<evidence type="ECO:0000256" key="4">
    <source>
        <dbReference type="ARBA" id="ARBA00022630"/>
    </source>
</evidence>
<comment type="cofactor">
    <cofactor evidence="1">
        <name>FAD</name>
        <dbReference type="ChEBI" id="CHEBI:57692"/>
    </cofactor>
</comment>
<dbReference type="PANTHER" id="PTHR43876">
    <property type="entry name" value="UBIQUINONE BIOSYNTHESIS MONOOXYGENASE COQ6, MITOCHONDRIAL"/>
    <property type="match status" value="1"/>
</dbReference>
<keyword evidence="8" id="KW-1133">Transmembrane helix</keyword>
<evidence type="ECO:0000313" key="10">
    <source>
        <dbReference type="EMBL" id="TCS64834.1"/>
    </source>
</evidence>
<dbReference type="RefSeq" id="WP_132937579.1">
    <property type="nucleotide sequence ID" value="NZ_CP119676.1"/>
</dbReference>
<comment type="caution">
    <text evidence="10">The sequence shown here is derived from an EMBL/GenBank/DDBJ whole genome shotgun (WGS) entry which is preliminary data.</text>
</comment>
<dbReference type="GO" id="GO:0008681">
    <property type="term" value="F:2-octaprenyl-6-methoxyphenol hydroxylase activity"/>
    <property type="evidence" value="ECO:0007669"/>
    <property type="project" value="InterPro"/>
</dbReference>
<comment type="pathway">
    <text evidence="2">Cofactor biosynthesis; ubiquinone biosynthesis.</text>
</comment>
<evidence type="ECO:0000256" key="2">
    <source>
        <dbReference type="ARBA" id="ARBA00004749"/>
    </source>
</evidence>
<dbReference type="FunFam" id="3.50.50.60:FF:000021">
    <property type="entry name" value="Ubiquinone biosynthesis monooxygenase COQ6"/>
    <property type="match status" value="1"/>
</dbReference>
<dbReference type="PRINTS" id="PR00420">
    <property type="entry name" value="RNGMNOXGNASE"/>
</dbReference>
<dbReference type="NCBIfam" id="TIGR01984">
    <property type="entry name" value="UbiH"/>
    <property type="match status" value="1"/>
</dbReference>
<dbReference type="Pfam" id="PF01494">
    <property type="entry name" value="FAD_binding_3"/>
    <property type="match status" value="1"/>
</dbReference>
<dbReference type="InterPro" id="IPR002938">
    <property type="entry name" value="FAD-bd"/>
</dbReference>
<keyword evidence="5" id="KW-0274">FAD</keyword>
<dbReference type="PROSITE" id="PS01304">
    <property type="entry name" value="UBIH"/>
    <property type="match status" value="1"/>
</dbReference>
<evidence type="ECO:0000256" key="8">
    <source>
        <dbReference type="SAM" id="Phobius"/>
    </source>
</evidence>
<dbReference type="InterPro" id="IPR051205">
    <property type="entry name" value="UbiH/COQ6_monooxygenase"/>
</dbReference>
<evidence type="ECO:0000256" key="3">
    <source>
        <dbReference type="ARBA" id="ARBA00005349"/>
    </source>
</evidence>
<dbReference type="InterPro" id="IPR010971">
    <property type="entry name" value="UbiH/COQ6"/>
</dbReference>
<evidence type="ECO:0000259" key="9">
    <source>
        <dbReference type="Pfam" id="PF01494"/>
    </source>
</evidence>
<dbReference type="PANTHER" id="PTHR43876:SF7">
    <property type="entry name" value="UBIQUINONE BIOSYNTHESIS MONOOXYGENASE COQ6, MITOCHONDRIAL"/>
    <property type="match status" value="1"/>
</dbReference>
<dbReference type="Proteomes" id="UP000295304">
    <property type="component" value="Unassembled WGS sequence"/>
</dbReference>
<keyword evidence="8" id="KW-0812">Transmembrane</keyword>